<organism evidence="1 2">
    <name type="scientific">Ficus carica</name>
    <name type="common">Common fig</name>
    <dbReference type="NCBI Taxonomy" id="3494"/>
    <lineage>
        <taxon>Eukaryota</taxon>
        <taxon>Viridiplantae</taxon>
        <taxon>Streptophyta</taxon>
        <taxon>Embryophyta</taxon>
        <taxon>Tracheophyta</taxon>
        <taxon>Spermatophyta</taxon>
        <taxon>Magnoliopsida</taxon>
        <taxon>eudicotyledons</taxon>
        <taxon>Gunneridae</taxon>
        <taxon>Pentapetalae</taxon>
        <taxon>rosids</taxon>
        <taxon>fabids</taxon>
        <taxon>Rosales</taxon>
        <taxon>Moraceae</taxon>
        <taxon>Ficeae</taxon>
        <taxon>Ficus</taxon>
    </lineage>
</organism>
<name>A0AA88JD75_FICCA</name>
<evidence type="ECO:0000313" key="1">
    <source>
        <dbReference type="EMBL" id="GMN72438.1"/>
    </source>
</evidence>
<evidence type="ECO:0000313" key="2">
    <source>
        <dbReference type="Proteomes" id="UP001187192"/>
    </source>
</evidence>
<dbReference type="Proteomes" id="UP001187192">
    <property type="component" value="Unassembled WGS sequence"/>
</dbReference>
<comment type="caution">
    <text evidence="1">The sequence shown here is derived from an EMBL/GenBank/DDBJ whole genome shotgun (WGS) entry which is preliminary data.</text>
</comment>
<gene>
    <name evidence="1" type="ORF">TIFTF001_052859</name>
</gene>
<reference evidence="1" key="1">
    <citation type="submission" date="2023-07" db="EMBL/GenBank/DDBJ databases">
        <title>draft genome sequence of fig (Ficus carica).</title>
        <authorList>
            <person name="Takahashi T."/>
            <person name="Nishimura K."/>
        </authorList>
    </citation>
    <scope>NUCLEOTIDE SEQUENCE</scope>
</reference>
<dbReference type="AlphaFoldDB" id="A0AA88JD75"/>
<dbReference type="EMBL" id="BTGU01011652">
    <property type="protein sequence ID" value="GMN72438.1"/>
    <property type="molecule type" value="Genomic_DNA"/>
</dbReference>
<sequence>MERGRLVGPTRLPMHLQYFPLFHASLPPPIDSLAVTFELN</sequence>
<keyword evidence="2" id="KW-1185">Reference proteome</keyword>
<proteinExistence type="predicted"/>
<protein>
    <submittedName>
        <fullName evidence="1">Uncharacterized protein</fullName>
    </submittedName>
</protein>
<accession>A0AA88JD75</accession>